<feature type="region of interest" description="Disordered" evidence="2">
    <location>
        <begin position="259"/>
        <end position="300"/>
    </location>
</feature>
<dbReference type="Gene3D" id="3.20.20.220">
    <property type="match status" value="1"/>
</dbReference>
<proteinExistence type="predicted"/>
<dbReference type="OrthoDB" id="508969at2759"/>
<name>A0A835YF65_9CHLO</name>
<dbReference type="Proteomes" id="UP000612055">
    <property type="component" value="Unassembled WGS sequence"/>
</dbReference>
<dbReference type="EMBL" id="JAEHOE010000001">
    <property type="protein sequence ID" value="KAG2501573.1"/>
    <property type="molecule type" value="Genomic_DNA"/>
</dbReference>
<sequence>MLGPASPQAAARFLPLAARALSTSAATAAAASSSTASSSSGRTPGWTLTLERGMGKEYGKEAELQSSGAFAAEVFPDLPIATTWQNLIKALSGSLRASATADPAPPFTHFTTRPGAAKVVTVAANLRSEADIEARIRSACAGPDAAAQGPEGAQGPQRARALLCVSGSHPVRSLPLVPSLFRSSLDTLRIATRLRAAGAIPPDTQLWAVANPNTERGAGLLERKVELGAQVVLTQPPLDWEAYLAWLGDAERRGLLLPALPSSSAPSPSAPASEAAGADPSSPAASGAAGTPSPTDAGARLLVGHPMASSAGNLSFWLALSGCGGSAAARELVAAAAVAEAGGKEAAAAHLAAFNRRLVEQILARGGVAGLHVMPITRAAKQAALRMLADGSLPRSEP</sequence>
<keyword evidence="1" id="KW-0560">Oxidoreductase</keyword>
<evidence type="ECO:0000313" key="3">
    <source>
        <dbReference type="EMBL" id="KAG2501573.1"/>
    </source>
</evidence>
<reference evidence="3" key="1">
    <citation type="journal article" date="2020" name="bioRxiv">
        <title>Comparative genomics of Chlamydomonas.</title>
        <authorList>
            <person name="Craig R.J."/>
            <person name="Hasan A.R."/>
            <person name="Ness R.W."/>
            <person name="Keightley P.D."/>
        </authorList>
    </citation>
    <scope>NUCLEOTIDE SEQUENCE</scope>
    <source>
        <strain evidence="3">CCAP 11/70</strain>
    </source>
</reference>
<feature type="compositionally biased region" description="Low complexity" evidence="2">
    <location>
        <begin position="259"/>
        <end position="294"/>
    </location>
</feature>
<accession>A0A835YF65</accession>
<evidence type="ECO:0000256" key="2">
    <source>
        <dbReference type="SAM" id="MobiDB-lite"/>
    </source>
</evidence>
<dbReference type="SUPFAM" id="SSF51730">
    <property type="entry name" value="FAD-linked oxidoreductase"/>
    <property type="match status" value="1"/>
</dbReference>
<organism evidence="3 4">
    <name type="scientific">Edaphochlamys debaryana</name>
    <dbReference type="NCBI Taxonomy" id="47281"/>
    <lineage>
        <taxon>Eukaryota</taxon>
        <taxon>Viridiplantae</taxon>
        <taxon>Chlorophyta</taxon>
        <taxon>core chlorophytes</taxon>
        <taxon>Chlorophyceae</taxon>
        <taxon>CS clade</taxon>
        <taxon>Chlamydomonadales</taxon>
        <taxon>Chlamydomonadales incertae sedis</taxon>
        <taxon>Edaphochlamys</taxon>
    </lineage>
</organism>
<dbReference type="InterPro" id="IPR029041">
    <property type="entry name" value="FAD-linked_oxidoreductase-like"/>
</dbReference>
<evidence type="ECO:0000313" key="4">
    <source>
        <dbReference type="Proteomes" id="UP000612055"/>
    </source>
</evidence>
<evidence type="ECO:0000256" key="1">
    <source>
        <dbReference type="ARBA" id="ARBA00023002"/>
    </source>
</evidence>
<dbReference type="GO" id="GO:0016491">
    <property type="term" value="F:oxidoreductase activity"/>
    <property type="evidence" value="ECO:0007669"/>
    <property type="project" value="UniProtKB-KW"/>
</dbReference>
<dbReference type="AlphaFoldDB" id="A0A835YF65"/>
<protein>
    <recommendedName>
        <fullName evidence="5">Methylenetetrahydrofolate reductase (NAD(P)H)</fullName>
    </recommendedName>
</protein>
<keyword evidence="4" id="KW-1185">Reference proteome</keyword>
<comment type="caution">
    <text evidence="3">The sequence shown here is derived from an EMBL/GenBank/DDBJ whole genome shotgun (WGS) entry which is preliminary data.</text>
</comment>
<gene>
    <name evidence="3" type="ORF">HYH03_000078</name>
</gene>
<evidence type="ECO:0008006" key="5">
    <source>
        <dbReference type="Google" id="ProtNLM"/>
    </source>
</evidence>